<evidence type="ECO:0008006" key="3">
    <source>
        <dbReference type="Google" id="ProtNLM"/>
    </source>
</evidence>
<dbReference type="EMBL" id="CP012159">
    <property type="protein sequence ID" value="AKT40490.1"/>
    <property type="molecule type" value="Genomic_DNA"/>
</dbReference>
<evidence type="ECO:0000313" key="2">
    <source>
        <dbReference type="Proteomes" id="UP000067626"/>
    </source>
</evidence>
<dbReference type="PANTHER" id="PTHR34319">
    <property type="entry name" value="MAJOR EXPORTED PROTEIN"/>
    <property type="match status" value="1"/>
</dbReference>
<organism evidence="1 2">
    <name type="scientific">Chondromyces crocatus</name>
    <dbReference type="NCBI Taxonomy" id="52"/>
    <lineage>
        <taxon>Bacteria</taxon>
        <taxon>Pseudomonadati</taxon>
        <taxon>Myxococcota</taxon>
        <taxon>Polyangia</taxon>
        <taxon>Polyangiales</taxon>
        <taxon>Polyangiaceae</taxon>
        <taxon>Chondromyces</taxon>
    </lineage>
</organism>
<dbReference type="InterPro" id="IPR036624">
    <property type="entry name" value="Hcp1-lik_sf"/>
</dbReference>
<dbReference type="PANTHER" id="PTHR34319:SF6">
    <property type="entry name" value="MAJOR EXPORTED PROTEIN"/>
    <property type="match status" value="1"/>
</dbReference>
<proteinExistence type="predicted"/>
<dbReference type="AlphaFoldDB" id="A0A0K1EI03"/>
<dbReference type="OrthoDB" id="119701at2"/>
<gene>
    <name evidence="1" type="ORF">CMC5_046450</name>
</gene>
<dbReference type="InterPro" id="IPR052947">
    <property type="entry name" value="T6SS_Hcp1_domain"/>
</dbReference>
<keyword evidence="2" id="KW-1185">Reference proteome</keyword>
<dbReference type="RefSeq" id="WP_050432419.1">
    <property type="nucleotide sequence ID" value="NZ_CP012159.1"/>
</dbReference>
<protein>
    <recommendedName>
        <fullName evidence="3">Type VI secretion protein</fullName>
    </recommendedName>
</protein>
<dbReference type="SUPFAM" id="SSF141452">
    <property type="entry name" value="Hcp1-like"/>
    <property type="match status" value="1"/>
</dbReference>
<accession>A0A0K1EI03</accession>
<dbReference type="KEGG" id="ccro:CMC5_046450"/>
<name>A0A0K1EI03_CHOCO</name>
<dbReference type="NCBIfam" id="TIGR03344">
    <property type="entry name" value="VI_effect_Hcp1"/>
    <property type="match status" value="1"/>
</dbReference>
<sequence length="161" mass="17935">MALNAHLKLTATQQGLVLGSVTQKGREGTVMVRAAQHLVVGPRDPASGRPMGKRIHMPFVITKEIDRSSPILYSILCNNENVSRVEILFYAPDKTGMERQHFTVCLTNANICGIDLRMPNTKNPRTSGLPAREEVSFTYEKITWTWNEGNISAADDWVAPR</sequence>
<dbReference type="Proteomes" id="UP000067626">
    <property type="component" value="Chromosome"/>
</dbReference>
<dbReference type="Gene3D" id="2.30.110.20">
    <property type="entry name" value="Hcp1-like"/>
    <property type="match status" value="1"/>
</dbReference>
<reference evidence="1 2" key="1">
    <citation type="submission" date="2015-07" db="EMBL/GenBank/DDBJ databases">
        <title>Genome analysis of myxobacterium Chondromyces crocatus Cm c5 reveals a high potential for natural compound synthesis and the genetic basis for the loss of fruiting body formation.</title>
        <authorList>
            <person name="Zaburannyi N."/>
            <person name="Bunk B."/>
            <person name="Maier J."/>
            <person name="Overmann J."/>
            <person name="Mueller R."/>
        </authorList>
    </citation>
    <scope>NUCLEOTIDE SEQUENCE [LARGE SCALE GENOMIC DNA]</scope>
    <source>
        <strain evidence="1 2">Cm c5</strain>
    </source>
</reference>
<dbReference type="STRING" id="52.CMC5_046450"/>
<dbReference type="InterPro" id="IPR008514">
    <property type="entry name" value="T6SS_Hcp"/>
</dbReference>
<dbReference type="Pfam" id="PF05638">
    <property type="entry name" value="T6SS_HCP"/>
    <property type="match status" value="1"/>
</dbReference>
<evidence type="ECO:0000313" key="1">
    <source>
        <dbReference type="EMBL" id="AKT40490.1"/>
    </source>
</evidence>